<dbReference type="InterPro" id="IPR032632">
    <property type="entry name" value="Peptidase_M16_M"/>
</dbReference>
<evidence type="ECO:0000256" key="3">
    <source>
        <dbReference type="ARBA" id="ARBA00022670"/>
    </source>
</evidence>
<evidence type="ECO:0000256" key="6">
    <source>
        <dbReference type="ARBA" id="ARBA00022833"/>
    </source>
</evidence>
<proteinExistence type="inferred from homology"/>
<evidence type="ECO:0000256" key="2">
    <source>
        <dbReference type="ARBA" id="ARBA00007261"/>
    </source>
</evidence>
<dbReference type="GeneID" id="18243567"/>
<feature type="domain" description="Peptidase M16 C-terminal" evidence="10">
    <location>
        <begin position="198"/>
        <end position="377"/>
    </location>
</feature>
<dbReference type="PANTHER" id="PTHR43690">
    <property type="entry name" value="NARDILYSIN"/>
    <property type="match status" value="1"/>
</dbReference>
<dbReference type="RefSeq" id="XP_006680104.1">
    <property type="nucleotide sequence ID" value="XM_006680041.1"/>
</dbReference>
<dbReference type="Pfam" id="PF16187">
    <property type="entry name" value="Peptidase_M16_M"/>
    <property type="match status" value="1"/>
</dbReference>
<comment type="similarity">
    <text evidence="2 8">Belongs to the peptidase M16 family.</text>
</comment>
<dbReference type="FunFam" id="3.30.830.10:FF:000003">
    <property type="entry name" value="Insulin-degrading enzyme"/>
    <property type="match status" value="1"/>
</dbReference>
<dbReference type="InterPro" id="IPR001431">
    <property type="entry name" value="Pept_M16_Zn_BS"/>
</dbReference>
<organism evidence="13 14">
    <name type="scientific">Batrachochytrium dendrobatidis (strain JAM81 / FGSC 10211)</name>
    <name type="common">Frog chytrid fungus</name>
    <dbReference type="NCBI Taxonomy" id="684364"/>
    <lineage>
        <taxon>Eukaryota</taxon>
        <taxon>Fungi</taxon>
        <taxon>Fungi incertae sedis</taxon>
        <taxon>Chytridiomycota</taxon>
        <taxon>Chytridiomycota incertae sedis</taxon>
        <taxon>Chytridiomycetes</taxon>
        <taxon>Rhizophydiales</taxon>
        <taxon>Rhizophydiales incertae sedis</taxon>
        <taxon>Batrachochytrium</taxon>
    </lineage>
</organism>
<evidence type="ECO:0000256" key="4">
    <source>
        <dbReference type="ARBA" id="ARBA00022723"/>
    </source>
</evidence>
<feature type="domain" description="Peptidase M16 N-terminal" evidence="9">
    <location>
        <begin position="36"/>
        <end position="172"/>
    </location>
</feature>
<evidence type="ECO:0000259" key="11">
    <source>
        <dbReference type="Pfam" id="PF16187"/>
    </source>
</evidence>
<dbReference type="FunFam" id="3.30.830.10:FF:000004">
    <property type="entry name" value="Putative insulin-degrading enzyme"/>
    <property type="match status" value="1"/>
</dbReference>
<dbReference type="MEROPS" id="M16.008"/>
<dbReference type="EMBL" id="GL882886">
    <property type="protein sequence ID" value="EGF79331.1"/>
    <property type="molecule type" value="Genomic_DNA"/>
</dbReference>
<dbReference type="SUPFAM" id="SSF63411">
    <property type="entry name" value="LuxS/MPP-like metallohydrolase"/>
    <property type="match status" value="4"/>
</dbReference>
<keyword evidence="7" id="KW-0482">Metalloprotease</keyword>
<dbReference type="GO" id="GO:0004222">
    <property type="term" value="F:metalloendopeptidase activity"/>
    <property type="evidence" value="ECO:0000318"/>
    <property type="project" value="GO_Central"/>
</dbReference>
<dbReference type="GO" id="GO:0005739">
    <property type="term" value="C:mitochondrion"/>
    <property type="evidence" value="ECO:0000318"/>
    <property type="project" value="GO_Central"/>
</dbReference>
<keyword evidence="5" id="KW-0378">Hydrolase</keyword>
<dbReference type="OMA" id="WIFDEMK"/>
<dbReference type="OrthoDB" id="952271at2759"/>
<dbReference type="InterPro" id="IPR054734">
    <property type="entry name" value="PqqF-like_C_4"/>
</dbReference>
<feature type="domain" description="Peptidase M16 middle/third" evidence="11">
    <location>
        <begin position="383"/>
        <end position="665"/>
    </location>
</feature>
<reference evidence="13 14" key="1">
    <citation type="submission" date="2009-12" db="EMBL/GenBank/DDBJ databases">
        <title>The draft genome of Batrachochytrium dendrobatidis.</title>
        <authorList>
            <consortium name="US DOE Joint Genome Institute (JGI-PGF)"/>
            <person name="Kuo A."/>
            <person name="Salamov A."/>
            <person name="Schmutz J."/>
            <person name="Lucas S."/>
            <person name="Pitluck S."/>
            <person name="Rosenblum E."/>
            <person name="Stajich J."/>
            <person name="Eisen M."/>
            <person name="Grigoriev I.V."/>
        </authorList>
    </citation>
    <scope>NUCLEOTIDE SEQUENCE [LARGE SCALE GENOMIC DNA]</scope>
    <source>
        <strain evidence="14">JAM81 / FGSC 10211</strain>
    </source>
</reference>
<evidence type="ECO:0000256" key="5">
    <source>
        <dbReference type="ARBA" id="ARBA00022801"/>
    </source>
</evidence>
<evidence type="ECO:0000259" key="12">
    <source>
        <dbReference type="Pfam" id="PF22456"/>
    </source>
</evidence>
<evidence type="ECO:0000256" key="1">
    <source>
        <dbReference type="ARBA" id="ARBA00001947"/>
    </source>
</evidence>
<dbReference type="PANTHER" id="PTHR43690:SF18">
    <property type="entry name" value="INSULIN-DEGRADING ENZYME-RELATED"/>
    <property type="match status" value="1"/>
</dbReference>
<evidence type="ECO:0000259" key="10">
    <source>
        <dbReference type="Pfam" id="PF05193"/>
    </source>
</evidence>
<comment type="cofactor">
    <cofactor evidence="1">
        <name>Zn(2+)</name>
        <dbReference type="ChEBI" id="CHEBI:29105"/>
    </cofactor>
</comment>
<dbReference type="InterPro" id="IPR011249">
    <property type="entry name" value="Metalloenz_LuxS/M16"/>
</dbReference>
<keyword evidence="3" id="KW-0645">Protease</keyword>
<dbReference type="STRING" id="684364.F4P6D9"/>
<dbReference type="HOGENOM" id="CLU_004639_1_1_1"/>
<accession>F4P6D9</accession>
<evidence type="ECO:0000256" key="8">
    <source>
        <dbReference type="RuleBase" id="RU004447"/>
    </source>
</evidence>
<dbReference type="InterPro" id="IPR050626">
    <property type="entry name" value="Peptidase_M16"/>
</dbReference>
<dbReference type="Pfam" id="PF00675">
    <property type="entry name" value="Peptidase_M16"/>
    <property type="match status" value="1"/>
</dbReference>
<keyword evidence="6" id="KW-0862">Zinc</keyword>
<dbReference type="Pfam" id="PF05193">
    <property type="entry name" value="Peptidase_M16_C"/>
    <property type="match status" value="1"/>
</dbReference>
<dbReference type="Proteomes" id="UP000007241">
    <property type="component" value="Unassembled WGS sequence"/>
</dbReference>
<dbReference type="InterPro" id="IPR011765">
    <property type="entry name" value="Pept_M16_N"/>
</dbReference>
<keyword evidence="4" id="KW-0479">Metal-binding</keyword>
<evidence type="ECO:0000259" key="9">
    <source>
        <dbReference type="Pfam" id="PF00675"/>
    </source>
</evidence>
<dbReference type="InterPro" id="IPR007863">
    <property type="entry name" value="Peptidase_M16_C"/>
</dbReference>
<evidence type="ECO:0000256" key="7">
    <source>
        <dbReference type="ARBA" id="ARBA00023049"/>
    </source>
</evidence>
<dbReference type="FunFam" id="3.30.830.10:FF:000005">
    <property type="entry name" value="nardilysin isoform X1"/>
    <property type="match status" value="1"/>
</dbReference>
<dbReference type="Pfam" id="PF22456">
    <property type="entry name" value="PqqF-like_C_4"/>
    <property type="match status" value="1"/>
</dbReference>
<dbReference type="GO" id="GO:0043171">
    <property type="term" value="P:peptide catabolic process"/>
    <property type="evidence" value="ECO:0000318"/>
    <property type="project" value="GO_Central"/>
</dbReference>
<evidence type="ECO:0000313" key="14">
    <source>
        <dbReference type="Proteomes" id="UP000007241"/>
    </source>
</evidence>
<evidence type="ECO:0000313" key="13">
    <source>
        <dbReference type="EMBL" id="EGF79331.1"/>
    </source>
</evidence>
<keyword evidence="14" id="KW-1185">Reference proteome</keyword>
<dbReference type="FunCoup" id="F4P6D9">
    <property type="interactions" value="415"/>
</dbReference>
<dbReference type="GO" id="GO:0005829">
    <property type="term" value="C:cytosol"/>
    <property type="evidence" value="ECO:0000318"/>
    <property type="project" value="GO_Central"/>
</dbReference>
<gene>
    <name evidence="13" type="ORF">BATDEDRAFT_89664</name>
</gene>
<sequence length="974" mass="110900">MTSFKPPTFFSGNVLKPDEDNRDYQIITLANGLQAVVISDPSTDKAAAAMDVHVGHLCDPEGVAGLAHFCEHLLFMGTEKYPQENDYSQFLSEHGGQSNAFTSAENTNYHFEVSASNLEGALDRFAQFFICPLFSESGTDRELNAVDSEHKKNIQVDTWRNYQLQKDLCNPKHPFVKFGTGNLETLKDIPLSKGMNLRKVLLEFHDKYYSANIMKLAVVGKEPIETLVEWVASKFSDVKNKSIDVPIFSNDALTAAELQKEILVKPVKETRTLTLTFPCADTRKLYKCSPSQYASHLIGHESNGSILSLLKKKGWAHGLTAGNSGMGARGFEFMRIIVELTETGLENYEDIIEIIFQYIALIKSTPIEEWIFHEAQAVTSIAFRFKEKSSPFAYASTLAKNLQLYEPQDVISGSYLLEYLDRDAIKADLSFLKPDSFRTMIVSPNFDTTGWTEANYYGTKYSVKDFTESLKKRLLNIKLNSELSLPEKNTFIPEDFTVEKKIVENPSTHPMIIMDSPILRIWHKQDDTFFVPKANIFFGITTPLAYQDAKSCVLTRLFTDLFKDELNEFSYYAEVAGLQYLFDNTAGGMTLSIHGYNDKMHILLDKIAGKLKEFVVDEQHFDRIKDQASRIKINFDSESPHTHAIYRITQITQQFMFSNEQKLAALEPLTSGDVQAFYPSLFQKIHIQQLAHGNITKQHAIDIGKILVDRLAPTELPESQRFWSMPTYKIPEGKLFIHTRNVPNAENLNSAIEYILQIGSITDQKVRIMLGLISQIGQEPAFDQLRTKEQLGYLVGTGMRKQTGMMSYRVVVQSERDPAYLEHRIEAFLAKFESILTDMQPEDFKKHRTAFTTKMLEKLKNIGQESSRYWSHINSLYYDFEQNLHDAEQIQHATQEQVIEFFKRYISPNSTLRHKLSIHMRSQKNGQETGPEGEAILKGSIVLDESTNLDAFKTGLELTDYAKPIKPVETWLSE</sequence>
<dbReference type="Gene3D" id="3.30.830.10">
    <property type="entry name" value="Metalloenzyme, LuxS/M16 peptidase-like"/>
    <property type="match status" value="4"/>
</dbReference>
<name>F4P6D9_BATDJ</name>
<dbReference type="AlphaFoldDB" id="F4P6D9"/>
<evidence type="ECO:0008006" key="15">
    <source>
        <dbReference type="Google" id="ProtNLM"/>
    </source>
</evidence>
<protein>
    <recommendedName>
        <fullName evidence="15">Insulin-degrading enzyme</fullName>
    </recommendedName>
</protein>
<dbReference type="FunFam" id="3.30.830.10:FF:000030">
    <property type="entry name" value="Insulin-degrading enzyme"/>
    <property type="match status" value="1"/>
</dbReference>
<dbReference type="PROSITE" id="PS00143">
    <property type="entry name" value="INSULINASE"/>
    <property type="match status" value="1"/>
</dbReference>
<dbReference type="GO" id="GO:0051603">
    <property type="term" value="P:proteolysis involved in protein catabolic process"/>
    <property type="evidence" value="ECO:0000318"/>
    <property type="project" value="GO_Central"/>
</dbReference>
<dbReference type="GO" id="GO:0046872">
    <property type="term" value="F:metal ion binding"/>
    <property type="evidence" value="ECO:0007669"/>
    <property type="project" value="UniProtKB-KW"/>
</dbReference>
<dbReference type="InParanoid" id="F4P6D9"/>
<feature type="domain" description="Coenzyme PQQ synthesis protein F-like C-terminal lobe" evidence="12">
    <location>
        <begin position="772"/>
        <end position="870"/>
    </location>
</feature>